<feature type="region of interest" description="Disordered" evidence="1">
    <location>
        <begin position="211"/>
        <end position="237"/>
    </location>
</feature>
<dbReference type="Pfam" id="PF00646">
    <property type="entry name" value="F-box"/>
    <property type="match status" value="1"/>
</dbReference>
<sequence>MSNWGLNSAPRYSTRPQDVTTSEYHCRPDASPTPLSSKGSVYPHLTVTDTPTNLLAHFLDNFLVHNWTAHVAKLHEPKQPKPPSKILMERVPLEILHDIFILMDRPSEFLALLLVNKRFRSVITTEYTRNCFYQRWRAGGCKRFDREGYLGGSERAGLKMDPGNEGSGILDSGARMAGSTVGGCLQSSEVESRLKRRADGDSLADGRAAKRLRNGSGASSTGYSKVGPIPSEGEELAKPSVRCSVHTQNTTKGKLCTTDDWRNQLLTAQVNMEGTHKITL</sequence>
<accession>A0A3N4I7C1</accession>
<proteinExistence type="predicted"/>
<evidence type="ECO:0000259" key="2">
    <source>
        <dbReference type="PROSITE" id="PS50181"/>
    </source>
</evidence>
<evidence type="ECO:0000313" key="4">
    <source>
        <dbReference type="Proteomes" id="UP000275078"/>
    </source>
</evidence>
<organism evidence="3 4">
    <name type="scientific">Ascobolus immersus RN42</name>
    <dbReference type="NCBI Taxonomy" id="1160509"/>
    <lineage>
        <taxon>Eukaryota</taxon>
        <taxon>Fungi</taxon>
        <taxon>Dikarya</taxon>
        <taxon>Ascomycota</taxon>
        <taxon>Pezizomycotina</taxon>
        <taxon>Pezizomycetes</taxon>
        <taxon>Pezizales</taxon>
        <taxon>Ascobolaceae</taxon>
        <taxon>Ascobolus</taxon>
    </lineage>
</organism>
<dbReference type="InterPro" id="IPR001810">
    <property type="entry name" value="F-box_dom"/>
</dbReference>
<evidence type="ECO:0000313" key="3">
    <source>
        <dbReference type="EMBL" id="RPA80588.1"/>
    </source>
</evidence>
<keyword evidence="4" id="KW-1185">Reference proteome</keyword>
<feature type="compositionally biased region" description="Polar residues" evidence="1">
    <location>
        <begin position="1"/>
        <end position="23"/>
    </location>
</feature>
<evidence type="ECO:0000256" key="1">
    <source>
        <dbReference type="SAM" id="MobiDB-lite"/>
    </source>
</evidence>
<name>A0A3N4I7C1_ASCIM</name>
<feature type="region of interest" description="Disordered" evidence="1">
    <location>
        <begin position="1"/>
        <end position="37"/>
    </location>
</feature>
<dbReference type="AlphaFoldDB" id="A0A3N4I7C1"/>
<protein>
    <recommendedName>
        <fullName evidence="2">F-box domain-containing protein</fullName>
    </recommendedName>
</protein>
<dbReference type="EMBL" id="ML119686">
    <property type="protein sequence ID" value="RPA80588.1"/>
    <property type="molecule type" value="Genomic_DNA"/>
</dbReference>
<feature type="domain" description="F-box" evidence="2">
    <location>
        <begin position="85"/>
        <end position="136"/>
    </location>
</feature>
<dbReference type="PROSITE" id="PS50181">
    <property type="entry name" value="FBOX"/>
    <property type="match status" value="1"/>
</dbReference>
<dbReference type="InterPro" id="IPR036047">
    <property type="entry name" value="F-box-like_dom_sf"/>
</dbReference>
<dbReference type="Proteomes" id="UP000275078">
    <property type="component" value="Unassembled WGS sequence"/>
</dbReference>
<reference evidence="3 4" key="1">
    <citation type="journal article" date="2018" name="Nat. Ecol. Evol.">
        <title>Pezizomycetes genomes reveal the molecular basis of ectomycorrhizal truffle lifestyle.</title>
        <authorList>
            <person name="Murat C."/>
            <person name="Payen T."/>
            <person name="Noel B."/>
            <person name="Kuo A."/>
            <person name="Morin E."/>
            <person name="Chen J."/>
            <person name="Kohler A."/>
            <person name="Krizsan K."/>
            <person name="Balestrini R."/>
            <person name="Da Silva C."/>
            <person name="Montanini B."/>
            <person name="Hainaut M."/>
            <person name="Levati E."/>
            <person name="Barry K.W."/>
            <person name="Belfiori B."/>
            <person name="Cichocki N."/>
            <person name="Clum A."/>
            <person name="Dockter R.B."/>
            <person name="Fauchery L."/>
            <person name="Guy J."/>
            <person name="Iotti M."/>
            <person name="Le Tacon F."/>
            <person name="Lindquist E.A."/>
            <person name="Lipzen A."/>
            <person name="Malagnac F."/>
            <person name="Mello A."/>
            <person name="Molinier V."/>
            <person name="Miyauchi S."/>
            <person name="Poulain J."/>
            <person name="Riccioni C."/>
            <person name="Rubini A."/>
            <person name="Sitrit Y."/>
            <person name="Splivallo R."/>
            <person name="Traeger S."/>
            <person name="Wang M."/>
            <person name="Zifcakova L."/>
            <person name="Wipf D."/>
            <person name="Zambonelli A."/>
            <person name="Paolocci F."/>
            <person name="Nowrousian M."/>
            <person name="Ottonello S."/>
            <person name="Baldrian P."/>
            <person name="Spatafora J.W."/>
            <person name="Henrissat B."/>
            <person name="Nagy L.G."/>
            <person name="Aury J.M."/>
            <person name="Wincker P."/>
            <person name="Grigoriev I.V."/>
            <person name="Bonfante P."/>
            <person name="Martin F.M."/>
        </authorList>
    </citation>
    <scope>NUCLEOTIDE SEQUENCE [LARGE SCALE GENOMIC DNA]</scope>
    <source>
        <strain evidence="3 4">RN42</strain>
    </source>
</reference>
<dbReference type="SUPFAM" id="SSF81383">
    <property type="entry name" value="F-box domain"/>
    <property type="match status" value="1"/>
</dbReference>
<gene>
    <name evidence="3" type="ORF">BJ508DRAFT_327129</name>
</gene>